<dbReference type="AlphaFoldDB" id="A0A238VEE9"/>
<reference evidence="1 2" key="1">
    <citation type="submission" date="2017-06" db="EMBL/GenBank/DDBJ databases">
        <authorList>
            <person name="Kim H.J."/>
            <person name="Triplett B.A."/>
        </authorList>
    </citation>
    <scope>NUCLEOTIDE SEQUENCE [LARGE SCALE GENOMIC DNA]</scope>
    <source>
        <strain evidence="1 2">DSM 29150</strain>
    </source>
</reference>
<sequence>MKEIKLQENGLLPNNQIQLSKTDANKELSQLNRNNTNKLLNNKSNNKLLTNINNISFINDVGIYDEVISNKSIDTIRDAACFDDNITTDIRAQFPLFFINRNIIKIPTKVRTTIERFIPKELLREIHSNRDVAIELCLMFTTQLTSTYFEIQDNPESEGWKSLHAKYLREFLSINPNTYKDVRTALEHHTKQGPIIECDHKHIEGEKNFDYRFGEAYVGKGMVSYHLKTKEAQRLLNKHFIRVYKRSQSNPIVKNLLEFYEDVSLPTIDQIWEEGDRLRKSDYKTKKGKLLKKLGHKSRSEFKDPQKISFIEDSVKIFKYLTEDGLMYPEVGSKKSGGRIIDSFTLMPSWIRNMIKIKGETNVEADYSCLHPNISIGLYDGTKEHLTHNDLALAMSTDVSIIKKEHLSFFNKKVPHMKASPLYDFYEKNEPKMLQNIIDEKYASEYKHKITSRRLFAKEVEIMTEVVEILNEDFIYVGYVYDALICHPSDANRVKEVMDSIILKQGVKTSAKLSNDSTESISSDVEVDKKYIRVDVKLINFDIRIRSMVLEEINKGDEVVFKDAIIEFEDKSTFYDKVLRIYDRINPELIYVIESHILNPLNN</sequence>
<evidence type="ECO:0000313" key="2">
    <source>
        <dbReference type="Proteomes" id="UP000198384"/>
    </source>
</evidence>
<protein>
    <submittedName>
        <fullName evidence="1">Uncharacterized protein</fullName>
    </submittedName>
</protein>
<dbReference type="RefSeq" id="WP_089379954.1">
    <property type="nucleotide sequence ID" value="NZ_FZNT01000001.1"/>
</dbReference>
<organism evidence="1 2">
    <name type="scientific">Lutibacter agarilyticus</name>
    <dbReference type="NCBI Taxonomy" id="1109740"/>
    <lineage>
        <taxon>Bacteria</taxon>
        <taxon>Pseudomonadati</taxon>
        <taxon>Bacteroidota</taxon>
        <taxon>Flavobacteriia</taxon>
        <taxon>Flavobacteriales</taxon>
        <taxon>Flavobacteriaceae</taxon>
        <taxon>Lutibacter</taxon>
    </lineage>
</organism>
<keyword evidence="2" id="KW-1185">Reference proteome</keyword>
<dbReference type="Proteomes" id="UP000198384">
    <property type="component" value="Unassembled WGS sequence"/>
</dbReference>
<gene>
    <name evidence="1" type="ORF">SAMN06265371_101293</name>
</gene>
<dbReference type="OrthoDB" id="1327430at2"/>
<proteinExistence type="predicted"/>
<name>A0A238VEE9_9FLAO</name>
<dbReference type="EMBL" id="FZNT01000001">
    <property type="protein sequence ID" value="SNR32626.1"/>
    <property type="molecule type" value="Genomic_DNA"/>
</dbReference>
<accession>A0A238VEE9</accession>
<evidence type="ECO:0000313" key="1">
    <source>
        <dbReference type="EMBL" id="SNR32626.1"/>
    </source>
</evidence>